<comment type="caution">
    <text evidence="3">The sequence shown here is derived from an EMBL/GenBank/DDBJ whole genome shotgun (WGS) entry which is preliminary data.</text>
</comment>
<feature type="transmembrane region" description="Helical" evidence="2">
    <location>
        <begin position="148"/>
        <end position="172"/>
    </location>
</feature>
<keyword evidence="2" id="KW-0812">Transmembrane</keyword>
<proteinExistence type="predicted"/>
<keyword evidence="2" id="KW-1133">Transmembrane helix</keyword>
<feature type="transmembrane region" description="Helical" evidence="2">
    <location>
        <begin position="197"/>
        <end position="221"/>
    </location>
</feature>
<feature type="region of interest" description="Disordered" evidence="1">
    <location>
        <begin position="391"/>
        <end position="419"/>
    </location>
</feature>
<gene>
    <name evidence="3" type="ORF">AAL_04467</name>
</gene>
<sequence>MGASPPFMYGAESRGKTRLPTSDFDPKAATRASWEPKPRKPTSNGPLVSFEKHPDAHLVLSHQNNLYLPLGRRTKRYIKWLRALQLVFRIFESSGALGALALLLLITNVDEAAGWVMRVSPAIAAAHGLYAVYHLSRGASGRTPGSSAAYHAFAAVLDMAISCLYTFGAFYIHQSAASWKSRLADQAVMLYLVPATYYITIAAGSLHLLSLSVSMWLGIVFRRISLLPPDMNPLEDHLTSRPFHKSNEFAKTSRSSVTEEERQPMSPALQRGSATISGTENPSIPFLHTRSGNRISPLPRTSFIDRSARQTPAFPSEIPSESISSRSYQSSTAQRLSRHGIYTAIPDSETQDTRSPTSDHVVLTNIAKFCSPTEYAAPERDQCSQVVEDYRRGSKSNQVGGSESMRTESTFGTRKARERPVMSPHDVLHANPLRSHPSIPDHFPGKDSRSPTICTQPTRSFPELELQPEDIGKYKDMAGRAWESKARDRPRWQDGIKADGEFRSKPYGEMRCSTPPIIMAGERKISSGIDYGRSYRRLTSGKFAAEG</sequence>
<dbReference type="Proteomes" id="UP000078544">
    <property type="component" value="Unassembled WGS sequence"/>
</dbReference>
<feature type="region of interest" description="Disordered" evidence="1">
    <location>
        <begin position="238"/>
        <end position="328"/>
    </location>
</feature>
<feature type="compositionally biased region" description="Polar residues" evidence="1">
    <location>
        <begin position="272"/>
        <end position="282"/>
    </location>
</feature>
<feature type="region of interest" description="Disordered" evidence="1">
    <location>
        <begin position="435"/>
        <end position="457"/>
    </location>
</feature>
<dbReference type="AlphaFoldDB" id="A0A168C5Q5"/>
<evidence type="ECO:0000256" key="1">
    <source>
        <dbReference type="SAM" id="MobiDB-lite"/>
    </source>
</evidence>
<feature type="compositionally biased region" description="Basic and acidic residues" evidence="1">
    <location>
        <begin position="24"/>
        <end position="38"/>
    </location>
</feature>
<dbReference type="OrthoDB" id="5404940at2759"/>
<keyword evidence="4" id="KW-1185">Reference proteome</keyword>
<accession>A0A168C5Q5</accession>
<name>A0A168C5Q5_9HYPO</name>
<feature type="compositionally biased region" description="Low complexity" evidence="1">
    <location>
        <begin position="315"/>
        <end position="328"/>
    </location>
</feature>
<dbReference type="STRING" id="1081109.A0A168C5Q5"/>
<feature type="transmembrane region" description="Helical" evidence="2">
    <location>
        <begin position="112"/>
        <end position="136"/>
    </location>
</feature>
<evidence type="ECO:0000313" key="4">
    <source>
        <dbReference type="Proteomes" id="UP000078544"/>
    </source>
</evidence>
<feature type="transmembrane region" description="Helical" evidence="2">
    <location>
        <begin position="86"/>
        <end position="106"/>
    </location>
</feature>
<organism evidence="3 4">
    <name type="scientific">Moelleriella libera RCEF 2490</name>
    <dbReference type="NCBI Taxonomy" id="1081109"/>
    <lineage>
        <taxon>Eukaryota</taxon>
        <taxon>Fungi</taxon>
        <taxon>Dikarya</taxon>
        <taxon>Ascomycota</taxon>
        <taxon>Pezizomycotina</taxon>
        <taxon>Sordariomycetes</taxon>
        <taxon>Hypocreomycetidae</taxon>
        <taxon>Hypocreales</taxon>
        <taxon>Clavicipitaceae</taxon>
        <taxon>Moelleriella</taxon>
    </lineage>
</organism>
<reference evidence="3 4" key="1">
    <citation type="journal article" date="2016" name="Genome Biol. Evol.">
        <title>Divergent and convergent evolution of fungal pathogenicity.</title>
        <authorList>
            <person name="Shang Y."/>
            <person name="Xiao G."/>
            <person name="Zheng P."/>
            <person name="Cen K."/>
            <person name="Zhan S."/>
            <person name="Wang C."/>
        </authorList>
    </citation>
    <scope>NUCLEOTIDE SEQUENCE [LARGE SCALE GENOMIC DNA]</scope>
    <source>
        <strain evidence="3 4">RCEF 2490</strain>
    </source>
</reference>
<dbReference type="EMBL" id="AZGY01000008">
    <property type="protein sequence ID" value="KZZ96171.1"/>
    <property type="molecule type" value="Genomic_DNA"/>
</dbReference>
<feature type="region of interest" description="Disordered" evidence="1">
    <location>
        <begin position="1"/>
        <end position="48"/>
    </location>
</feature>
<protein>
    <submittedName>
        <fullName evidence="3">Uncharacterized protein</fullName>
    </submittedName>
</protein>
<evidence type="ECO:0000313" key="3">
    <source>
        <dbReference type="EMBL" id="KZZ96171.1"/>
    </source>
</evidence>
<keyword evidence="2" id="KW-0472">Membrane</keyword>
<evidence type="ECO:0000256" key="2">
    <source>
        <dbReference type="SAM" id="Phobius"/>
    </source>
</evidence>